<dbReference type="Gene3D" id="4.10.280.10">
    <property type="entry name" value="Helix-loop-helix DNA-binding domain"/>
    <property type="match status" value="1"/>
</dbReference>
<dbReference type="GO" id="GO:0046983">
    <property type="term" value="F:protein dimerization activity"/>
    <property type="evidence" value="ECO:0007669"/>
    <property type="project" value="InterPro"/>
</dbReference>
<evidence type="ECO:0000256" key="6">
    <source>
        <dbReference type="SAM" id="MobiDB-lite"/>
    </source>
</evidence>
<feature type="region of interest" description="Disordered" evidence="6">
    <location>
        <begin position="35"/>
        <end position="71"/>
    </location>
</feature>
<evidence type="ECO:0000256" key="4">
    <source>
        <dbReference type="ARBA" id="ARBA00023163"/>
    </source>
</evidence>
<feature type="domain" description="Orange" evidence="7">
    <location>
        <begin position="138"/>
        <end position="169"/>
    </location>
</feature>
<dbReference type="GO" id="GO:0005634">
    <property type="term" value="C:nucleus"/>
    <property type="evidence" value="ECO:0007669"/>
    <property type="project" value="UniProtKB-SubCell"/>
</dbReference>
<evidence type="ECO:0000256" key="5">
    <source>
        <dbReference type="ARBA" id="ARBA00023242"/>
    </source>
</evidence>
<dbReference type="SUPFAM" id="SSF158457">
    <property type="entry name" value="Orange domain-like"/>
    <property type="match status" value="1"/>
</dbReference>
<protein>
    <recommendedName>
        <fullName evidence="7">Orange domain-containing protein</fullName>
    </recommendedName>
</protein>
<dbReference type="InterPro" id="IPR036638">
    <property type="entry name" value="HLH_DNA-bd_sf"/>
</dbReference>
<evidence type="ECO:0000313" key="8">
    <source>
        <dbReference type="EMBL" id="CAD7457661.1"/>
    </source>
</evidence>
<dbReference type="SMART" id="SM00511">
    <property type="entry name" value="ORANGE"/>
    <property type="match status" value="1"/>
</dbReference>
<dbReference type="GO" id="GO:0003677">
    <property type="term" value="F:DNA binding"/>
    <property type="evidence" value="ECO:0007669"/>
    <property type="project" value="UniProtKB-KW"/>
</dbReference>
<reference evidence="8" key="1">
    <citation type="submission" date="2020-11" db="EMBL/GenBank/DDBJ databases">
        <authorList>
            <person name="Tran Van P."/>
        </authorList>
    </citation>
    <scope>NUCLEOTIDE SEQUENCE</scope>
</reference>
<keyword evidence="2" id="KW-0805">Transcription regulation</keyword>
<organism evidence="8">
    <name type="scientific">Timema tahoe</name>
    <dbReference type="NCBI Taxonomy" id="61484"/>
    <lineage>
        <taxon>Eukaryota</taxon>
        <taxon>Metazoa</taxon>
        <taxon>Ecdysozoa</taxon>
        <taxon>Arthropoda</taxon>
        <taxon>Hexapoda</taxon>
        <taxon>Insecta</taxon>
        <taxon>Pterygota</taxon>
        <taxon>Neoptera</taxon>
        <taxon>Polyneoptera</taxon>
        <taxon>Phasmatodea</taxon>
        <taxon>Timematodea</taxon>
        <taxon>Timematoidea</taxon>
        <taxon>Timematidae</taxon>
        <taxon>Timema</taxon>
    </lineage>
</organism>
<feature type="region of interest" description="Disordered" evidence="6">
    <location>
        <begin position="194"/>
        <end position="261"/>
    </location>
</feature>
<proteinExistence type="predicted"/>
<evidence type="ECO:0000256" key="3">
    <source>
        <dbReference type="ARBA" id="ARBA00023125"/>
    </source>
</evidence>
<accession>A0A7R9IFW8</accession>
<evidence type="ECO:0000259" key="7">
    <source>
        <dbReference type="PROSITE" id="PS51054"/>
    </source>
</evidence>
<dbReference type="PANTHER" id="PTHR10985">
    <property type="entry name" value="BASIC HELIX-LOOP-HELIX TRANSCRIPTION FACTOR, HES-RELATED"/>
    <property type="match status" value="1"/>
</dbReference>
<keyword evidence="3" id="KW-0238">DNA-binding</keyword>
<dbReference type="InterPro" id="IPR050370">
    <property type="entry name" value="HES_HEY"/>
</dbReference>
<dbReference type="InterPro" id="IPR003650">
    <property type="entry name" value="Orange_dom"/>
</dbReference>
<dbReference type="Gene3D" id="6.10.250.980">
    <property type="match status" value="1"/>
</dbReference>
<dbReference type="AlphaFoldDB" id="A0A7R9IFW8"/>
<dbReference type="Pfam" id="PF07527">
    <property type="entry name" value="Hairy_orange"/>
    <property type="match status" value="1"/>
</dbReference>
<feature type="compositionally biased region" description="Basic and acidic residues" evidence="6">
    <location>
        <begin position="252"/>
        <end position="261"/>
    </location>
</feature>
<dbReference type="GO" id="GO:0006355">
    <property type="term" value="P:regulation of DNA-templated transcription"/>
    <property type="evidence" value="ECO:0007669"/>
    <property type="project" value="InterPro"/>
</dbReference>
<dbReference type="EMBL" id="OE001830">
    <property type="protein sequence ID" value="CAD7457661.1"/>
    <property type="molecule type" value="Genomic_DNA"/>
</dbReference>
<keyword evidence="5" id="KW-0539">Nucleus</keyword>
<name>A0A7R9IFW8_9NEOP</name>
<evidence type="ECO:0000256" key="2">
    <source>
        <dbReference type="ARBA" id="ARBA00023015"/>
    </source>
</evidence>
<sequence>METDIIAEGENVSKLEKADILELTVRHLHKLHTGGPRDAVEEAQKFQGPLSTHEDPQGPSRTRGSPCSHGMVLGPPSYPTHLYNLLIPLPLTCPEATGQPPLVEDLFPKDIACHKRSINYLMVKTNQYLDDASENLWAGFSQCAAEACQFLLTLPDLDFHVGRRLVAHLGQVVSAASPIPLTVQVPSAPRLCYSPPVSPASDAPPPPPRGGETPPPPTLSSTPSAQDLARPMQGLLMTVHERRRGRSSPSSTERRDMWRPW</sequence>
<feature type="compositionally biased region" description="Pro residues" evidence="6">
    <location>
        <begin position="196"/>
        <end position="218"/>
    </location>
</feature>
<dbReference type="PROSITE" id="PS51054">
    <property type="entry name" value="ORANGE"/>
    <property type="match status" value="1"/>
</dbReference>
<keyword evidence="4" id="KW-0804">Transcription</keyword>
<evidence type="ECO:0000256" key="1">
    <source>
        <dbReference type="ARBA" id="ARBA00004123"/>
    </source>
</evidence>
<comment type="subcellular location">
    <subcellularLocation>
        <location evidence="1">Nucleus</location>
    </subcellularLocation>
</comment>
<gene>
    <name evidence="8" type="ORF">TTEB3V08_LOCUS5653</name>
</gene>